<keyword evidence="2" id="KW-1133">Transmembrane helix</keyword>
<dbReference type="GeneID" id="27420175"/>
<keyword evidence="4" id="KW-1185">Reference proteome</keyword>
<feature type="region of interest" description="Disordered" evidence="1">
    <location>
        <begin position="312"/>
        <end position="331"/>
    </location>
</feature>
<gene>
    <name evidence="3" type="ORF">PSEUBRA_SCAF3g03560</name>
</gene>
<feature type="transmembrane region" description="Helical" evidence="2">
    <location>
        <begin position="77"/>
        <end position="97"/>
    </location>
</feature>
<keyword evidence="2" id="KW-0812">Transmembrane</keyword>
<organism evidence="3 4">
    <name type="scientific">Kalmanozyma brasiliensis (strain GHG001)</name>
    <name type="common">Yeast</name>
    <name type="synonym">Pseudozyma brasiliensis</name>
    <dbReference type="NCBI Taxonomy" id="1365824"/>
    <lineage>
        <taxon>Eukaryota</taxon>
        <taxon>Fungi</taxon>
        <taxon>Dikarya</taxon>
        <taxon>Basidiomycota</taxon>
        <taxon>Ustilaginomycotina</taxon>
        <taxon>Ustilaginomycetes</taxon>
        <taxon>Ustilaginales</taxon>
        <taxon>Ustilaginaceae</taxon>
        <taxon>Kalmanozyma</taxon>
    </lineage>
</organism>
<evidence type="ECO:0000313" key="4">
    <source>
        <dbReference type="Proteomes" id="UP000019377"/>
    </source>
</evidence>
<feature type="transmembrane region" description="Helical" evidence="2">
    <location>
        <begin position="246"/>
        <end position="267"/>
    </location>
</feature>
<dbReference type="RefSeq" id="XP_016291042.1">
    <property type="nucleotide sequence ID" value="XM_016437497.1"/>
</dbReference>
<protein>
    <submittedName>
        <fullName evidence="3">Uncharacterized protein</fullName>
    </submittedName>
</protein>
<evidence type="ECO:0000256" key="1">
    <source>
        <dbReference type="SAM" id="MobiDB-lite"/>
    </source>
</evidence>
<keyword evidence="2" id="KW-0472">Membrane</keyword>
<sequence>MQRHDGLEYVPAIFGGQPPHAAEAIALVRFSQEQTTWNLPIMIAQTLLVGEIIRTYPAEFRMFHRLYQRKKPNMAEIFFVLIKYLTLTAVVCDILVMDTLAAKSDGQCRSWSWTASTLYFVCSSLVFCVIGWRARIVFRTSRLASYLLGAGLAVQFAIAMWTNYRVDKADAITPAGSCAPSTQVHGSSDGNPALTIRFWQSHTFWYLLYNCFFETIVLVACCLQLRRTSSGPGGLTRIAKVLFLNNVHYMVGVEACNVVQLIMLLGWTSSLPPVHVTSIAIQIVVGLQMLIGEQEAVYSPASSRVTYSSRTLTSSNGHCEKPRHGTSPSNVTFVSPGRSVSYVKRPDTATTGTDATFTTLPARKGTFSSFSSVPAYVKSCAEEEAPQVPPKSSVLVKEETRVSIEASPLYAHDGALP</sequence>
<reference evidence="4" key="1">
    <citation type="journal article" date="2013" name="Genome Announc.">
        <title>Draft genome sequence of Pseudozyma brasiliensis sp. nov. strain GHG001, a high producer of endo-1,4-xylanase isolated from an insect pest of sugarcane.</title>
        <authorList>
            <person name="Oliveira J.V.D.C."/>
            <person name="dos Santos R.A.C."/>
            <person name="Borges T.A."/>
            <person name="Riano-Pachon D.M."/>
            <person name="Goldman G.H."/>
        </authorList>
    </citation>
    <scope>NUCLEOTIDE SEQUENCE [LARGE SCALE GENOMIC DNA]</scope>
    <source>
        <strain evidence="4">GHG001</strain>
    </source>
</reference>
<proteinExistence type="predicted"/>
<dbReference type="OrthoDB" id="2548644at2759"/>
<name>V5ESW0_KALBG</name>
<dbReference type="EMBL" id="KI545873">
    <property type="protein sequence ID" value="EST06053.1"/>
    <property type="molecule type" value="Genomic_DNA"/>
</dbReference>
<evidence type="ECO:0000256" key="2">
    <source>
        <dbReference type="SAM" id="Phobius"/>
    </source>
</evidence>
<dbReference type="OMA" id="PNMAEIF"/>
<evidence type="ECO:0000313" key="3">
    <source>
        <dbReference type="EMBL" id="EST06053.1"/>
    </source>
</evidence>
<accession>V5ESW0</accession>
<feature type="transmembrane region" description="Helical" evidence="2">
    <location>
        <begin position="204"/>
        <end position="225"/>
    </location>
</feature>
<dbReference type="AlphaFoldDB" id="V5ESW0"/>
<feature type="transmembrane region" description="Helical" evidence="2">
    <location>
        <begin position="146"/>
        <end position="164"/>
    </location>
</feature>
<dbReference type="HOGENOM" id="CLU_032237_0_0_1"/>
<dbReference type="Proteomes" id="UP000019377">
    <property type="component" value="Unassembled WGS sequence"/>
</dbReference>
<feature type="transmembrane region" description="Helical" evidence="2">
    <location>
        <begin position="117"/>
        <end position="134"/>
    </location>
</feature>